<gene>
    <name evidence="1" type="ORF">L915_14865</name>
</gene>
<evidence type="ECO:0000313" key="1">
    <source>
        <dbReference type="EMBL" id="ETK79257.1"/>
    </source>
</evidence>
<name>W2G8A0_PHYNI</name>
<organism evidence="1">
    <name type="scientific">Phytophthora nicotianae</name>
    <name type="common">Potato buckeye rot agent</name>
    <name type="synonym">Phytophthora parasitica</name>
    <dbReference type="NCBI Taxonomy" id="4792"/>
    <lineage>
        <taxon>Eukaryota</taxon>
        <taxon>Sar</taxon>
        <taxon>Stramenopiles</taxon>
        <taxon>Oomycota</taxon>
        <taxon>Peronosporomycetes</taxon>
        <taxon>Peronosporales</taxon>
        <taxon>Peronosporaceae</taxon>
        <taxon>Phytophthora</taxon>
    </lineage>
</organism>
<accession>W2G8A0</accession>
<dbReference type="AlphaFoldDB" id="W2G8A0"/>
<protein>
    <submittedName>
        <fullName evidence="1">Uncharacterized protein</fullName>
    </submittedName>
</protein>
<dbReference type="EMBL" id="KI688022">
    <property type="protein sequence ID" value="ETK79257.1"/>
    <property type="molecule type" value="Genomic_DNA"/>
</dbReference>
<dbReference type="Proteomes" id="UP000053236">
    <property type="component" value="Unassembled WGS sequence"/>
</dbReference>
<dbReference type="VEuPathDB" id="FungiDB:PPTG_21381"/>
<reference evidence="1" key="1">
    <citation type="submission" date="2013-11" db="EMBL/GenBank/DDBJ databases">
        <title>The Genome Sequence of Phytophthora parasitica CJ02B3.</title>
        <authorList>
            <consortium name="The Broad Institute Genomics Platform"/>
            <person name="Russ C."/>
            <person name="Tyler B."/>
            <person name="Panabieres F."/>
            <person name="Shan W."/>
            <person name="Tripathy S."/>
            <person name="Grunwald N."/>
            <person name="Machado M."/>
            <person name="Johnson C.S."/>
            <person name="Arredondo F."/>
            <person name="Hong C."/>
            <person name="Coffey M."/>
            <person name="Young S.K."/>
            <person name="Zeng Q."/>
            <person name="Gargeya S."/>
            <person name="Fitzgerald M."/>
            <person name="Abouelleil A."/>
            <person name="Alvarado L."/>
            <person name="Chapman S.B."/>
            <person name="Gainer-Dewar J."/>
            <person name="Goldberg J."/>
            <person name="Griggs A."/>
            <person name="Gujja S."/>
            <person name="Hansen M."/>
            <person name="Howarth C."/>
            <person name="Imamovic A."/>
            <person name="Ireland A."/>
            <person name="Larimer J."/>
            <person name="McCowan C."/>
            <person name="Murphy C."/>
            <person name="Pearson M."/>
            <person name="Poon T.W."/>
            <person name="Priest M."/>
            <person name="Roberts A."/>
            <person name="Saif S."/>
            <person name="Shea T."/>
            <person name="Sykes S."/>
            <person name="Wortman J."/>
            <person name="Nusbaum C."/>
            <person name="Birren B."/>
        </authorList>
    </citation>
    <scope>NUCLEOTIDE SEQUENCE [LARGE SCALE GENOMIC DNA]</scope>
    <source>
        <strain evidence="1">CJ02B3</strain>
    </source>
</reference>
<sequence>MQLLQVVAGSRIPNEYYQYRVNDFQSVFKKLQRTLLTPPTHFVFSPQWLLDTDIYAIAQAER</sequence>
<proteinExistence type="predicted"/>